<evidence type="ECO:0000259" key="1">
    <source>
        <dbReference type="Pfam" id="PF02887"/>
    </source>
</evidence>
<dbReference type="Proteomes" id="UP000623172">
    <property type="component" value="Unassembled WGS sequence"/>
</dbReference>
<proteinExistence type="predicted"/>
<gene>
    <name evidence="2" type="ORF">H8696_09820</name>
</gene>
<name>A0A926HQV7_9FIRM</name>
<dbReference type="InterPro" id="IPR036918">
    <property type="entry name" value="Pyrv_Knase_C_sf"/>
</dbReference>
<accession>A0A926HQV7</accession>
<evidence type="ECO:0000313" key="3">
    <source>
        <dbReference type="Proteomes" id="UP000623172"/>
    </source>
</evidence>
<reference evidence="2" key="1">
    <citation type="submission" date="2020-08" db="EMBL/GenBank/DDBJ databases">
        <title>Genome public.</title>
        <authorList>
            <person name="Liu C."/>
            <person name="Sun Q."/>
        </authorList>
    </citation>
    <scope>NUCLEOTIDE SEQUENCE</scope>
    <source>
        <strain evidence="2">NSJ-53</strain>
    </source>
</reference>
<dbReference type="SUPFAM" id="SSF52935">
    <property type="entry name" value="PK C-terminal domain-like"/>
    <property type="match status" value="1"/>
</dbReference>
<dbReference type="EMBL" id="JACRSR010000004">
    <property type="protein sequence ID" value="MBC8532145.1"/>
    <property type="molecule type" value="Genomic_DNA"/>
</dbReference>
<dbReference type="Pfam" id="PF02887">
    <property type="entry name" value="PK_C"/>
    <property type="match status" value="1"/>
</dbReference>
<sequence length="180" mass="19298">MYFEKAGSMNTEKTLELACQAAKDKNIHHIVVASTTGQTALRFTGMDENIVCVTLVNGFKNKGENMMPSEQRVRLKEMGIKVLTASHALSGVEGGISRKFSGIYPAEMIANTLYMFGQGVKVCVEIAIMALDAGLIPYGEKIVAIAGTGHGADTAMILTPAHAADIFSFKINEIICKPSL</sequence>
<keyword evidence="3" id="KW-1185">Reference proteome</keyword>
<comment type="caution">
    <text evidence="2">The sequence shown here is derived from an EMBL/GenBank/DDBJ whole genome shotgun (WGS) entry which is preliminary data.</text>
</comment>
<feature type="domain" description="Pyruvate kinase C-terminal" evidence="1">
    <location>
        <begin position="12"/>
        <end position="157"/>
    </location>
</feature>
<organism evidence="2 3">
    <name type="scientific">Gehongia tenuis</name>
    <dbReference type="NCBI Taxonomy" id="2763655"/>
    <lineage>
        <taxon>Bacteria</taxon>
        <taxon>Bacillati</taxon>
        <taxon>Bacillota</taxon>
        <taxon>Clostridia</taxon>
        <taxon>Christensenellales</taxon>
        <taxon>Christensenellaceae</taxon>
        <taxon>Gehongia</taxon>
    </lineage>
</organism>
<dbReference type="InterPro" id="IPR015795">
    <property type="entry name" value="Pyrv_Knase_C"/>
</dbReference>
<evidence type="ECO:0000313" key="2">
    <source>
        <dbReference type="EMBL" id="MBC8532145.1"/>
    </source>
</evidence>
<dbReference type="PIRSF" id="PIRSF016138">
    <property type="entry name" value="UCP016138"/>
    <property type="match status" value="1"/>
</dbReference>
<dbReference type="RefSeq" id="WP_249317256.1">
    <property type="nucleotide sequence ID" value="NZ_JACRSR010000004.1"/>
</dbReference>
<dbReference type="AlphaFoldDB" id="A0A926HQV7"/>
<dbReference type="Gene3D" id="3.40.1380.20">
    <property type="entry name" value="Pyruvate kinase, C-terminal domain"/>
    <property type="match status" value="1"/>
</dbReference>
<dbReference type="InterPro" id="IPR015074">
    <property type="entry name" value="DUF1867"/>
</dbReference>
<protein>
    <recommendedName>
        <fullName evidence="1">Pyruvate kinase C-terminal domain-containing protein</fullName>
    </recommendedName>
</protein>